<proteinExistence type="inferred from homology"/>
<evidence type="ECO:0000256" key="1">
    <source>
        <dbReference type="ARBA" id="ARBA00001712"/>
    </source>
</evidence>
<evidence type="ECO:0000256" key="6">
    <source>
        <dbReference type="ARBA" id="ARBA00023277"/>
    </source>
</evidence>
<dbReference type="CDD" id="cd09019">
    <property type="entry name" value="galactose_mutarotase_like"/>
    <property type="match status" value="1"/>
</dbReference>
<sequence>MPISQEKFGITDDGEEVIRYTLTNGNNLEVRIINYGGIITNIFAPDKNGKRADIVLGFNSFDGYKVKHPYFGALIGRYGNRIAGGRFSIDGTEYKGDKLVLQLDSPDGEEGYPGNLICYVTYQLTPDNRLTITYFALTDKPTIVNMTNHSYFNLNGHDSGTIDDHVLRVKASHFTPVNETLIPKGKIEPVDGTAFDLQSDTLLGDRIKQVYTGAHMPDIIGKGGVKYRKFASVCLEAQHYPNSPNQ</sequence>
<dbReference type="Gene3D" id="2.70.98.10">
    <property type="match status" value="3"/>
</dbReference>
<dbReference type="InterPro" id="IPR011013">
    <property type="entry name" value="Gal_mutarotase_sf_dom"/>
</dbReference>
<evidence type="ECO:0000256" key="5">
    <source>
        <dbReference type="ARBA" id="ARBA00023235"/>
    </source>
</evidence>
<dbReference type="InterPro" id="IPR047215">
    <property type="entry name" value="Galactose_mutarotase-like"/>
</dbReference>
<dbReference type="PROSITE" id="PS00545">
    <property type="entry name" value="ALDOSE_1_EPIMERASE"/>
    <property type="match status" value="1"/>
</dbReference>
<dbReference type="Pfam" id="PF01263">
    <property type="entry name" value="Aldose_epim"/>
    <property type="match status" value="2"/>
</dbReference>
<organism evidence="9 10">
    <name type="scientific">Mya arenaria</name>
    <name type="common">Soft-shell clam</name>
    <dbReference type="NCBI Taxonomy" id="6604"/>
    <lineage>
        <taxon>Eukaryota</taxon>
        <taxon>Metazoa</taxon>
        <taxon>Spiralia</taxon>
        <taxon>Lophotrochozoa</taxon>
        <taxon>Mollusca</taxon>
        <taxon>Bivalvia</taxon>
        <taxon>Autobranchia</taxon>
        <taxon>Heteroconchia</taxon>
        <taxon>Euheterodonta</taxon>
        <taxon>Imparidentia</taxon>
        <taxon>Neoheterodontei</taxon>
        <taxon>Myida</taxon>
        <taxon>Myoidea</taxon>
        <taxon>Myidae</taxon>
        <taxon>Mya</taxon>
    </lineage>
</organism>
<evidence type="ECO:0000313" key="10">
    <source>
        <dbReference type="Proteomes" id="UP001164746"/>
    </source>
</evidence>
<feature type="non-terminal residue" evidence="9">
    <location>
        <position position="246"/>
    </location>
</feature>
<dbReference type="PANTHER" id="PTHR10091">
    <property type="entry name" value="ALDOSE-1-EPIMERASE"/>
    <property type="match status" value="1"/>
</dbReference>
<dbReference type="PANTHER" id="PTHR10091:SF0">
    <property type="entry name" value="GALACTOSE MUTAROTASE"/>
    <property type="match status" value="1"/>
</dbReference>
<dbReference type="SUPFAM" id="SSF74650">
    <property type="entry name" value="Galactose mutarotase-like"/>
    <property type="match status" value="1"/>
</dbReference>
<evidence type="ECO:0000256" key="7">
    <source>
        <dbReference type="ARBA" id="ARBA00032729"/>
    </source>
</evidence>
<gene>
    <name evidence="9" type="ORF">MAR_000201</name>
</gene>
<reference evidence="9" key="1">
    <citation type="submission" date="2022-11" db="EMBL/GenBank/DDBJ databases">
        <title>Centuries of genome instability and evolution in soft-shell clam transmissible cancer (bioRxiv).</title>
        <authorList>
            <person name="Hart S.F.M."/>
            <person name="Yonemitsu M.A."/>
            <person name="Giersch R.M."/>
            <person name="Beal B.F."/>
            <person name="Arriagada G."/>
            <person name="Davis B.W."/>
            <person name="Ostrander E.A."/>
            <person name="Goff S.P."/>
            <person name="Metzger M.J."/>
        </authorList>
    </citation>
    <scope>NUCLEOTIDE SEQUENCE</scope>
    <source>
        <strain evidence="9">MELC-2E11</strain>
        <tissue evidence="9">Siphon/mantle</tissue>
    </source>
</reference>
<comment type="function">
    <text evidence="8">Mutarotase that catalyzes the interconversion of beta-D-galactose and alpha-D-galactose during galactose metabolism. Beta-D-galactose is metabolized in the liver into glucose 1-phosphate, the primary metabolic fuel, by the action of four enzymes that constitute the Leloir pathway: GALM, GALK1 (galactokinase), GALT (galactose-1-phosphate uridylyltransferase) and GALE (UDP-galactose-4'-epimerase). Involved in the maintenance of the equilibrium between the beta- and alpha-anomers of galactose, therefore ensuring a sufficient supply of the alpha-anomer for GALK1. Also active on D-glucose although shows a preference for galactose over glucose.</text>
</comment>
<comment type="catalytic activity">
    <reaction evidence="1">
        <text>alpha-D-galactose = beta-D-galactose</text>
        <dbReference type="Rhea" id="RHEA:28675"/>
        <dbReference type="ChEBI" id="CHEBI:27667"/>
        <dbReference type="ChEBI" id="CHEBI:28061"/>
        <dbReference type="EC" id="5.1.3.3"/>
    </reaction>
    <physiologicalReaction direction="right-to-left" evidence="1">
        <dbReference type="Rhea" id="RHEA:28677"/>
    </physiologicalReaction>
</comment>
<evidence type="ECO:0000256" key="8">
    <source>
        <dbReference type="ARBA" id="ARBA00045743"/>
    </source>
</evidence>
<dbReference type="EMBL" id="CP111022">
    <property type="protein sequence ID" value="WAR18363.1"/>
    <property type="molecule type" value="Genomic_DNA"/>
</dbReference>
<dbReference type="InterPro" id="IPR018052">
    <property type="entry name" value="Ald1_epimerase_CS"/>
</dbReference>
<evidence type="ECO:0000313" key="9">
    <source>
        <dbReference type="EMBL" id="WAR18363.1"/>
    </source>
</evidence>
<keyword evidence="5" id="KW-0413">Isomerase</keyword>
<name>A0ABY7F861_MYAAR</name>
<dbReference type="Proteomes" id="UP001164746">
    <property type="component" value="Chromosome 11"/>
</dbReference>
<dbReference type="InterPro" id="IPR008183">
    <property type="entry name" value="Aldose_1/G6P_1-epimerase"/>
</dbReference>
<protein>
    <recommendedName>
        <fullName evidence="4">Galactose mutarotase</fullName>
    </recommendedName>
    <alternativeName>
        <fullName evidence="7">Aldose 1-epimerase</fullName>
    </alternativeName>
</protein>
<keyword evidence="6" id="KW-0119">Carbohydrate metabolism</keyword>
<evidence type="ECO:0000256" key="4">
    <source>
        <dbReference type="ARBA" id="ARBA00021023"/>
    </source>
</evidence>
<accession>A0ABY7F861</accession>
<evidence type="ECO:0000256" key="2">
    <source>
        <dbReference type="ARBA" id="ARBA00004947"/>
    </source>
</evidence>
<evidence type="ECO:0000256" key="3">
    <source>
        <dbReference type="ARBA" id="ARBA00006206"/>
    </source>
</evidence>
<comment type="similarity">
    <text evidence="3">Belongs to the aldose epimerase family.</text>
</comment>
<comment type="pathway">
    <text evidence="2">Carbohydrate metabolism; galactose metabolism.</text>
</comment>
<keyword evidence="10" id="KW-1185">Reference proteome</keyword>
<dbReference type="InterPro" id="IPR014718">
    <property type="entry name" value="GH-type_carb-bd"/>
</dbReference>